<reference evidence="2 3" key="1">
    <citation type="submission" date="2020-11" db="EMBL/GenBank/DDBJ databases">
        <authorList>
            <person name="Peeters C."/>
        </authorList>
    </citation>
    <scope>NUCLEOTIDE SEQUENCE [LARGE SCALE GENOMIC DNA]</scope>
    <source>
        <strain evidence="2 3">LMG 7974</strain>
    </source>
</reference>
<keyword evidence="3" id="KW-1185">Reference proteome</keyword>
<dbReference type="PROSITE" id="PS51257">
    <property type="entry name" value="PROKAR_LIPOPROTEIN"/>
    <property type="match status" value="1"/>
</dbReference>
<dbReference type="EMBL" id="CAJHOF010000003">
    <property type="protein sequence ID" value="CAD7287607.1"/>
    <property type="molecule type" value="Genomic_DNA"/>
</dbReference>
<evidence type="ECO:0008006" key="4">
    <source>
        <dbReference type="Google" id="ProtNLM"/>
    </source>
</evidence>
<sequence>MKQIKILLFSVAMALIFAGCDEKIEKQPEIIPSDIPIAQSENNTTIDENFPPEPVIEGEQ</sequence>
<organism evidence="2 3">
    <name type="scientific">Campylobacter majalis</name>
    <dbReference type="NCBI Taxonomy" id="2790656"/>
    <lineage>
        <taxon>Bacteria</taxon>
        <taxon>Pseudomonadati</taxon>
        <taxon>Campylobacterota</taxon>
        <taxon>Epsilonproteobacteria</taxon>
        <taxon>Campylobacterales</taxon>
        <taxon>Campylobacteraceae</taxon>
        <taxon>Campylobacter</taxon>
    </lineage>
</organism>
<comment type="caution">
    <text evidence="2">The sequence shown here is derived from an EMBL/GenBank/DDBJ whole genome shotgun (WGS) entry which is preliminary data.</text>
</comment>
<evidence type="ECO:0000313" key="3">
    <source>
        <dbReference type="Proteomes" id="UP000789803"/>
    </source>
</evidence>
<proteinExistence type="predicted"/>
<dbReference type="Proteomes" id="UP000789803">
    <property type="component" value="Unassembled WGS sequence"/>
</dbReference>
<feature type="region of interest" description="Disordered" evidence="1">
    <location>
        <begin position="37"/>
        <end position="60"/>
    </location>
</feature>
<evidence type="ECO:0000256" key="1">
    <source>
        <dbReference type="SAM" id="MobiDB-lite"/>
    </source>
</evidence>
<accession>A0ABM8Q403</accession>
<name>A0ABM8Q403_9BACT</name>
<protein>
    <recommendedName>
        <fullName evidence="4">Cytochrome C</fullName>
    </recommendedName>
</protein>
<evidence type="ECO:0000313" key="2">
    <source>
        <dbReference type="EMBL" id="CAD7287607.1"/>
    </source>
</evidence>
<gene>
    <name evidence="2" type="ORF">LMG7974_00486</name>
</gene>
<dbReference type="RefSeq" id="WP_229932307.1">
    <property type="nucleotide sequence ID" value="NZ_CAJHOF010000003.1"/>
</dbReference>